<accession>A0ABS6BFC3</accession>
<keyword evidence="3" id="KW-1185">Reference proteome</keyword>
<comment type="caution">
    <text evidence="2">The sequence shown here is derived from an EMBL/GenBank/DDBJ whole genome shotgun (WGS) entry which is preliminary data.</text>
</comment>
<keyword evidence="1" id="KW-1133">Transmembrane helix</keyword>
<keyword evidence="1" id="KW-0812">Transmembrane</keyword>
<sequence length="74" mass="8225">MHGLTQAAASGPNAHAAAGYRFLVTSERHTLSLLLVTLYVGVVVANFIYLWPIMTALPITVGDWHNHLWLPSWR</sequence>
<organism evidence="2 3">
    <name type="scientific">Nocardia albiluteola</name>
    <dbReference type="NCBI Taxonomy" id="2842303"/>
    <lineage>
        <taxon>Bacteria</taxon>
        <taxon>Bacillati</taxon>
        <taxon>Actinomycetota</taxon>
        <taxon>Actinomycetes</taxon>
        <taxon>Mycobacteriales</taxon>
        <taxon>Nocardiaceae</taxon>
        <taxon>Nocardia</taxon>
    </lineage>
</organism>
<keyword evidence="1" id="KW-0472">Membrane</keyword>
<evidence type="ECO:0000256" key="1">
    <source>
        <dbReference type="SAM" id="Phobius"/>
    </source>
</evidence>
<dbReference type="EMBL" id="JAHKNI010000031">
    <property type="protein sequence ID" value="MBU3068140.1"/>
    <property type="molecule type" value="Genomic_DNA"/>
</dbReference>
<evidence type="ECO:0000313" key="2">
    <source>
        <dbReference type="EMBL" id="MBU3068140.1"/>
    </source>
</evidence>
<feature type="transmembrane region" description="Helical" evidence="1">
    <location>
        <begin position="32"/>
        <end position="51"/>
    </location>
</feature>
<dbReference type="Proteomes" id="UP000733379">
    <property type="component" value="Unassembled WGS sequence"/>
</dbReference>
<reference evidence="2 3" key="1">
    <citation type="submission" date="2021-06" db="EMBL/GenBank/DDBJ databases">
        <title>Actinomycetes sequencing.</title>
        <authorList>
            <person name="Shan Q."/>
        </authorList>
    </citation>
    <scope>NUCLEOTIDE SEQUENCE [LARGE SCALE GENOMIC DNA]</scope>
    <source>
        <strain evidence="2 3">NEAU-G5</strain>
    </source>
</reference>
<proteinExistence type="predicted"/>
<name>A0ABS6BFC3_9NOCA</name>
<gene>
    <name evidence="2" type="ORF">KO481_42325</name>
</gene>
<evidence type="ECO:0000313" key="3">
    <source>
        <dbReference type="Proteomes" id="UP000733379"/>
    </source>
</evidence>
<protein>
    <submittedName>
        <fullName evidence="2">Uncharacterized protein</fullName>
    </submittedName>
</protein>